<keyword evidence="2" id="KW-1133">Transmembrane helix</keyword>
<reference evidence="3 6" key="1">
    <citation type="submission" date="2016-04" db="EMBL/GenBank/DDBJ databases">
        <title>Complete genome sequence of Thermococcus thioreducens type strain OGL-20P.</title>
        <authorList>
            <person name="Oger P.M."/>
        </authorList>
    </citation>
    <scope>NUCLEOTIDE SEQUENCE [LARGE SCALE GENOMIC DNA]</scope>
    <source>
        <strain evidence="3 6">OGL-20P</strain>
    </source>
</reference>
<dbReference type="RefSeq" id="WP_074631373.1">
    <property type="nucleotide sequence ID" value="NZ_CP015105.1"/>
</dbReference>
<reference evidence="4 5" key="2">
    <citation type="submission" date="2016-10" db="EMBL/GenBank/DDBJ databases">
        <authorList>
            <person name="de Groot N.N."/>
        </authorList>
    </citation>
    <scope>NUCLEOTIDE SEQUENCE [LARGE SCALE GENOMIC DNA]</scope>
    <source>
        <strain evidence="4 5">OGL-20</strain>
    </source>
</reference>
<keyword evidence="2" id="KW-0472">Membrane</keyword>
<feature type="region of interest" description="Disordered" evidence="1">
    <location>
        <begin position="362"/>
        <end position="392"/>
    </location>
</feature>
<proteinExistence type="predicted"/>
<dbReference type="Proteomes" id="UP000182125">
    <property type="component" value="Unassembled WGS sequence"/>
</dbReference>
<dbReference type="Proteomes" id="UP000250136">
    <property type="component" value="Chromosome"/>
</dbReference>
<sequence length="392" mass="43574">MRRFMAFMLIVFLLTSLIGEVSAVDDPQPLFRMEMTITVAPVKVENASTWMGTFKIYVVLKDPGYRAYFDYLAANNSTKAREEFKSFVKQLVYDNMRDNIEKRFEAVNMTSTIYLPSGGPVKVLDNWSAVVTFALANFLVSDGKVLRCPLSGSLDFVYKGHVFDYSWDKLTLILPKDYQIKNLAPVPDDLSDNVAVWKDGSFLPIIELYTPVYSYVLFLNSTRKEISLLYDPEEGYVQFNATFTGANATPSIINQLLASFRATMDVMSIDTRQENGSLVVIGVARPEVAYHETSSEKVWKAMVKLPGAFDSISVVGGTYVLAPDHTLIITVTEKKSNYRLYAYGIAVVLVIAAVILVKKKGAGKEPEIPEGSAGASPPETGEQELPEEPEGR</sequence>
<protein>
    <submittedName>
        <fullName evidence="4">Uncharacterized protein</fullName>
    </submittedName>
</protein>
<feature type="transmembrane region" description="Helical" evidence="2">
    <location>
        <begin position="340"/>
        <end position="357"/>
    </location>
</feature>
<evidence type="ECO:0000256" key="1">
    <source>
        <dbReference type="SAM" id="MobiDB-lite"/>
    </source>
</evidence>
<dbReference type="GeneID" id="33332766"/>
<dbReference type="EMBL" id="FOIW01000002">
    <property type="protein sequence ID" value="SEW07736.1"/>
    <property type="molecule type" value="Genomic_DNA"/>
</dbReference>
<evidence type="ECO:0000256" key="2">
    <source>
        <dbReference type="SAM" id="Phobius"/>
    </source>
</evidence>
<dbReference type="AlphaFoldDB" id="A0A1I0P0L8"/>
<evidence type="ECO:0000313" key="4">
    <source>
        <dbReference type="EMBL" id="SEW07736.1"/>
    </source>
</evidence>
<dbReference type="EMBL" id="CP015105">
    <property type="protein sequence ID" value="ASJ11376.1"/>
    <property type="molecule type" value="Genomic_DNA"/>
</dbReference>
<keyword evidence="2" id="KW-0812">Transmembrane</keyword>
<name>A0A1I0P0L8_9EURY</name>
<dbReference type="KEGG" id="ttd:A3L14_00070"/>
<accession>A0A1I0P0L8</accession>
<feature type="compositionally biased region" description="Acidic residues" evidence="1">
    <location>
        <begin position="381"/>
        <end position="392"/>
    </location>
</feature>
<evidence type="ECO:0000313" key="6">
    <source>
        <dbReference type="Proteomes" id="UP000250136"/>
    </source>
</evidence>
<evidence type="ECO:0000313" key="5">
    <source>
        <dbReference type="Proteomes" id="UP000182125"/>
    </source>
</evidence>
<dbReference type="OrthoDB" id="101208at2157"/>
<gene>
    <name evidence="3" type="ORF">A3L14_00070</name>
    <name evidence="4" type="ORF">SAMN05216170_1424</name>
</gene>
<evidence type="ECO:0000313" key="3">
    <source>
        <dbReference type="EMBL" id="ASJ11376.1"/>
    </source>
</evidence>
<organism evidence="4 5">
    <name type="scientific">Thermococcus thioreducens</name>
    <dbReference type="NCBI Taxonomy" id="277988"/>
    <lineage>
        <taxon>Archaea</taxon>
        <taxon>Methanobacteriati</taxon>
        <taxon>Methanobacteriota</taxon>
        <taxon>Thermococci</taxon>
        <taxon>Thermococcales</taxon>
        <taxon>Thermococcaceae</taxon>
        <taxon>Thermococcus</taxon>
    </lineage>
</organism>
<keyword evidence="6" id="KW-1185">Reference proteome</keyword>